<dbReference type="PROSITE" id="PS51257">
    <property type="entry name" value="PROKAR_LIPOPROTEIN"/>
    <property type="match status" value="1"/>
</dbReference>
<dbReference type="CDD" id="cd07012">
    <property type="entry name" value="PBP2_Bug_TTT"/>
    <property type="match status" value="1"/>
</dbReference>
<feature type="chain" id="PRO_5045453038" evidence="2">
    <location>
        <begin position="24"/>
        <end position="326"/>
    </location>
</feature>
<organism evidence="3 4">
    <name type="scientific">Ornithinibacillus xuwenensis</name>
    <dbReference type="NCBI Taxonomy" id="3144668"/>
    <lineage>
        <taxon>Bacteria</taxon>
        <taxon>Bacillati</taxon>
        <taxon>Bacillota</taxon>
        <taxon>Bacilli</taxon>
        <taxon>Bacillales</taxon>
        <taxon>Bacillaceae</taxon>
        <taxon>Ornithinibacillus</taxon>
    </lineage>
</organism>
<keyword evidence="2" id="KW-0732">Signal</keyword>
<keyword evidence="4" id="KW-1185">Reference proteome</keyword>
<dbReference type="Gene3D" id="3.40.190.10">
    <property type="entry name" value="Periplasmic binding protein-like II"/>
    <property type="match status" value="1"/>
</dbReference>
<sequence length="326" mass="35745">MFKKKSLFVGLIALLLIVLTACSNSGSKNEEASTEDYPERDIEVYVGHGPGGGTDTFVRTITNLMAEDLGANFNIINQEGGSGVIAMQNAMQEDADGYTLIGDSAYAVTTAAGTNQFGLDKVKPIARIQSDIYALQVKNGTFESIDELIEYAKAHPGEVNLGAVGTMGIDEITARRFIKEAGVDMNYIPMEGAGNMHSDLLGGHIDVILEEVGPTVSYIEEGEFTPLVFFAEERLEDFSDVPTTVEKGWDLTDGVERYLMIPADAPQEIVDLLEDAAKKAMESEEYQEYAANSYLNLRDGWMGSEDFTKKLEQDIEKYKEIIAEIE</sequence>
<dbReference type="PANTHER" id="PTHR42928">
    <property type="entry name" value="TRICARBOXYLATE-BINDING PROTEIN"/>
    <property type="match status" value="1"/>
</dbReference>
<name>A0ABU9XL75_9BACI</name>
<protein>
    <submittedName>
        <fullName evidence="3">Tripartite tricarboxylate transporter substrate binding protein</fullName>
    </submittedName>
</protein>
<dbReference type="Proteomes" id="UP001444625">
    <property type="component" value="Unassembled WGS sequence"/>
</dbReference>
<evidence type="ECO:0000256" key="1">
    <source>
        <dbReference type="ARBA" id="ARBA00006987"/>
    </source>
</evidence>
<dbReference type="Pfam" id="PF03401">
    <property type="entry name" value="TctC"/>
    <property type="match status" value="1"/>
</dbReference>
<evidence type="ECO:0000256" key="2">
    <source>
        <dbReference type="SAM" id="SignalP"/>
    </source>
</evidence>
<dbReference type="Gene3D" id="3.40.190.150">
    <property type="entry name" value="Bordetella uptake gene, domain 1"/>
    <property type="match status" value="1"/>
</dbReference>
<evidence type="ECO:0000313" key="3">
    <source>
        <dbReference type="EMBL" id="MEN2769031.1"/>
    </source>
</evidence>
<accession>A0ABU9XL75</accession>
<reference evidence="3 4" key="1">
    <citation type="submission" date="2024-05" db="EMBL/GenBank/DDBJ databases">
        <authorList>
            <person name="Haq I."/>
            <person name="Ullah Z."/>
            <person name="Ahmad R."/>
            <person name="Li M."/>
            <person name="Tong Y."/>
        </authorList>
    </citation>
    <scope>NUCLEOTIDE SEQUENCE [LARGE SCALE GENOMIC DNA]</scope>
    <source>
        <strain evidence="3 4">16A2E</strain>
    </source>
</reference>
<dbReference type="InterPro" id="IPR005064">
    <property type="entry name" value="BUG"/>
</dbReference>
<dbReference type="RefSeq" id="WP_345826529.1">
    <property type="nucleotide sequence ID" value="NZ_JBDIML010000009.1"/>
</dbReference>
<proteinExistence type="inferred from homology"/>
<comment type="caution">
    <text evidence="3">The sequence shown here is derived from an EMBL/GenBank/DDBJ whole genome shotgun (WGS) entry which is preliminary data.</text>
</comment>
<feature type="signal peptide" evidence="2">
    <location>
        <begin position="1"/>
        <end position="23"/>
    </location>
</feature>
<dbReference type="InterPro" id="IPR042100">
    <property type="entry name" value="Bug_dom1"/>
</dbReference>
<evidence type="ECO:0000313" key="4">
    <source>
        <dbReference type="Proteomes" id="UP001444625"/>
    </source>
</evidence>
<gene>
    <name evidence="3" type="ORF">ABC228_17800</name>
</gene>
<dbReference type="PANTHER" id="PTHR42928:SF5">
    <property type="entry name" value="BLR1237 PROTEIN"/>
    <property type="match status" value="1"/>
</dbReference>
<dbReference type="PIRSF" id="PIRSF017082">
    <property type="entry name" value="YflP"/>
    <property type="match status" value="1"/>
</dbReference>
<dbReference type="EMBL" id="JBDIML010000009">
    <property type="protein sequence ID" value="MEN2769031.1"/>
    <property type="molecule type" value="Genomic_DNA"/>
</dbReference>
<dbReference type="SUPFAM" id="SSF53850">
    <property type="entry name" value="Periplasmic binding protein-like II"/>
    <property type="match status" value="1"/>
</dbReference>
<comment type="similarity">
    <text evidence="1">Belongs to the UPF0065 (bug) family.</text>
</comment>